<reference evidence="1" key="1">
    <citation type="journal article" date="2023" name="Insect Mol. Biol.">
        <title>Genome sequencing provides insights into the evolution of gene families encoding plant cell wall-degrading enzymes in longhorned beetles.</title>
        <authorList>
            <person name="Shin N.R."/>
            <person name="Okamura Y."/>
            <person name="Kirsch R."/>
            <person name="Pauchet Y."/>
        </authorList>
    </citation>
    <scope>NUCLEOTIDE SEQUENCE</scope>
    <source>
        <strain evidence="1">AMC_N1</strain>
    </source>
</reference>
<comment type="caution">
    <text evidence="1">The sequence shown here is derived from an EMBL/GenBank/DDBJ whole genome shotgun (WGS) entry which is preliminary data.</text>
</comment>
<evidence type="ECO:0000313" key="1">
    <source>
        <dbReference type="EMBL" id="KAJ8959094.1"/>
    </source>
</evidence>
<dbReference type="PANTHER" id="PTHR12444:SF9">
    <property type="entry name" value="AGAP013133-PA"/>
    <property type="match status" value="1"/>
</dbReference>
<evidence type="ECO:0000313" key="2">
    <source>
        <dbReference type="Proteomes" id="UP001162162"/>
    </source>
</evidence>
<accession>A0AAV8Z793</accession>
<dbReference type="PANTHER" id="PTHR12444">
    <property type="entry name" value="PROTEIN EFR3 HOMOLOG CMP44E"/>
    <property type="match status" value="1"/>
</dbReference>
<name>A0AAV8Z793_9CUCU</name>
<proteinExistence type="predicted"/>
<keyword evidence="2" id="KW-1185">Reference proteome</keyword>
<dbReference type="AlphaFoldDB" id="A0AAV8Z793"/>
<protein>
    <submittedName>
        <fullName evidence="1">Uncharacterized protein</fullName>
    </submittedName>
</protein>
<dbReference type="InterPro" id="IPR051851">
    <property type="entry name" value="EFR3_Homologs"/>
</dbReference>
<dbReference type="Proteomes" id="UP001162162">
    <property type="component" value="Unassembled WGS sequence"/>
</dbReference>
<dbReference type="GO" id="GO:0072659">
    <property type="term" value="P:protein localization to plasma membrane"/>
    <property type="evidence" value="ECO:0007669"/>
    <property type="project" value="TreeGrafter"/>
</dbReference>
<organism evidence="1 2">
    <name type="scientific">Aromia moschata</name>
    <dbReference type="NCBI Taxonomy" id="1265417"/>
    <lineage>
        <taxon>Eukaryota</taxon>
        <taxon>Metazoa</taxon>
        <taxon>Ecdysozoa</taxon>
        <taxon>Arthropoda</taxon>
        <taxon>Hexapoda</taxon>
        <taxon>Insecta</taxon>
        <taxon>Pterygota</taxon>
        <taxon>Neoptera</taxon>
        <taxon>Endopterygota</taxon>
        <taxon>Coleoptera</taxon>
        <taxon>Polyphaga</taxon>
        <taxon>Cucujiformia</taxon>
        <taxon>Chrysomeloidea</taxon>
        <taxon>Cerambycidae</taxon>
        <taxon>Cerambycinae</taxon>
        <taxon>Callichromatini</taxon>
        <taxon>Aromia</taxon>
    </lineage>
</organism>
<dbReference type="GO" id="GO:0005886">
    <property type="term" value="C:plasma membrane"/>
    <property type="evidence" value="ECO:0007669"/>
    <property type="project" value="TreeGrafter"/>
</dbReference>
<sequence length="545" mass="63725">MADRSVLIDENDSLLNFCISDTVIKKPKLHSKFTSGIMSEEEFAYHTGRLYKYCLKPVRDMHQLHKNRIMGMKIIDHLILKADSSYISIPHVMRIIWSVMSCIHHFQLRLRTGTIAFIHYSRKRTTEKCLKSYSRLIRIFHPSMHRIILNAILVFYKEGKLWEFEFACTDLIVDLMMIYTNFEQALDDILNVIETVGEENVTEARYLIQVLYEVLRKVQSPVISEPLVNRFLSMLESSIVPKITDRFNYGPLRRGIELCIMNTIAHLSLKGLFLVLKKLVTKMAVIEDDEAMLLNLGNLAAYAAGRYRPKTFRHYITQEIFDALNVLNKKPQTSAVSVCARIWHNLLDRNNNLLVFSTPRIYLQDCNYKINIKECVRGDKIFFKEWRTVIYDLVLVNCRMVHGLSQMEGMFQLMAVSLSTIPCGYTASTYVSAALSVQDYAFQISKENLVKSHHLHAIVLSIMSLVCYVHKAEVFYEYVNSIMERRAEWAPHLNPPLKLEYQYAQHHILWNRPDLFFEDWETRYGLWKCFRVKIKHPEGKEKEAV</sequence>
<gene>
    <name evidence="1" type="ORF">NQ318_022351</name>
</gene>
<dbReference type="EMBL" id="JAPWTK010000014">
    <property type="protein sequence ID" value="KAJ8959094.1"/>
    <property type="molecule type" value="Genomic_DNA"/>
</dbReference>